<feature type="compositionally biased region" description="Basic and acidic residues" evidence="1">
    <location>
        <begin position="66"/>
        <end position="82"/>
    </location>
</feature>
<dbReference type="Proteomes" id="UP000681722">
    <property type="component" value="Unassembled WGS sequence"/>
</dbReference>
<dbReference type="EMBL" id="CAJNOK010001066">
    <property type="protein sequence ID" value="CAF0791311.1"/>
    <property type="molecule type" value="Genomic_DNA"/>
</dbReference>
<dbReference type="Proteomes" id="UP000682733">
    <property type="component" value="Unassembled WGS sequence"/>
</dbReference>
<evidence type="ECO:0000313" key="2">
    <source>
        <dbReference type="EMBL" id="CAF0791311.1"/>
    </source>
</evidence>
<proteinExistence type="predicted"/>
<evidence type="ECO:0000313" key="6">
    <source>
        <dbReference type="Proteomes" id="UP000663829"/>
    </source>
</evidence>
<feature type="compositionally biased region" description="Acidic residues" evidence="1">
    <location>
        <begin position="26"/>
        <end position="40"/>
    </location>
</feature>
<evidence type="ECO:0000313" key="4">
    <source>
        <dbReference type="EMBL" id="CAF3573900.1"/>
    </source>
</evidence>
<evidence type="ECO:0000256" key="1">
    <source>
        <dbReference type="SAM" id="MobiDB-lite"/>
    </source>
</evidence>
<dbReference type="Proteomes" id="UP000677228">
    <property type="component" value="Unassembled WGS sequence"/>
</dbReference>
<comment type="caution">
    <text evidence="3">The sequence shown here is derived from an EMBL/GenBank/DDBJ whole genome shotgun (WGS) entry which is preliminary data.</text>
</comment>
<protein>
    <submittedName>
        <fullName evidence="3">Uncharacterized protein</fullName>
    </submittedName>
</protein>
<dbReference type="AlphaFoldDB" id="A0A814PBT4"/>
<dbReference type="EMBL" id="CAJOBC010005630">
    <property type="protein sequence ID" value="CAF3870341.1"/>
    <property type="molecule type" value="Genomic_DNA"/>
</dbReference>
<evidence type="ECO:0000313" key="5">
    <source>
        <dbReference type="EMBL" id="CAF3870341.1"/>
    </source>
</evidence>
<organism evidence="3 6">
    <name type="scientific">Didymodactylos carnosus</name>
    <dbReference type="NCBI Taxonomy" id="1234261"/>
    <lineage>
        <taxon>Eukaryota</taxon>
        <taxon>Metazoa</taxon>
        <taxon>Spiralia</taxon>
        <taxon>Gnathifera</taxon>
        <taxon>Rotifera</taxon>
        <taxon>Eurotatoria</taxon>
        <taxon>Bdelloidea</taxon>
        <taxon>Philodinida</taxon>
        <taxon>Philodinidae</taxon>
        <taxon>Didymodactylos</taxon>
    </lineage>
</organism>
<gene>
    <name evidence="3" type="ORF">GPM918_LOCUS18975</name>
    <name evidence="2" type="ORF">OVA965_LOCUS4146</name>
    <name evidence="5" type="ORF">SRO942_LOCUS18972</name>
    <name evidence="4" type="ORF">TMI583_LOCUS4144</name>
</gene>
<sequence>MTDLTQNPHLFPLNYDDNDRKHNGTESDDSSIDSDMEVDDLQQTLSDNFVKIDIGSVGSSSDDEENVTKAKKDHDLKKLNEK</sequence>
<keyword evidence="6" id="KW-1185">Reference proteome</keyword>
<name>A0A814PBT4_9BILA</name>
<dbReference type="EMBL" id="CAJOBA010001066">
    <property type="protein sequence ID" value="CAF3573900.1"/>
    <property type="molecule type" value="Genomic_DNA"/>
</dbReference>
<feature type="region of interest" description="Disordered" evidence="1">
    <location>
        <begin position="1"/>
        <end position="82"/>
    </location>
</feature>
<evidence type="ECO:0000313" key="3">
    <source>
        <dbReference type="EMBL" id="CAF1105700.1"/>
    </source>
</evidence>
<dbReference type="Proteomes" id="UP000663829">
    <property type="component" value="Unassembled WGS sequence"/>
</dbReference>
<dbReference type="EMBL" id="CAJNOQ010005630">
    <property type="protein sequence ID" value="CAF1105700.1"/>
    <property type="molecule type" value="Genomic_DNA"/>
</dbReference>
<accession>A0A814PBT4</accession>
<reference evidence="3" key="1">
    <citation type="submission" date="2021-02" db="EMBL/GenBank/DDBJ databases">
        <authorList>
            <person name="Nowell W R."/>
        </authorList>
    </citation>
    <scope>NUCLEOTIDE SEQUENCE</scope>
</reference>